<dbReference type="Proteomes" id="UP001352263">
    <property type="component" value="Unassembled WGS sequence"/>
</dbReference>
<evidence type="ECO:0000313" key="4">
    <source>
        <dbReference type="Proteomes" id="UP001352263"/>
    </source>
</evidence>
<dbReference type="InterPro" id="IPR010496">
    <property type="entry name" value="AL/BT2_dom"/>
</dbReference>
<dbReference type="Pfam" id="PF06439">
    <property type="entry name" value="3keto-disac_hyd"/>
    <property type="match status" value="1"/>
</dbReference>
<comment type="caution">
    <text evidence="3">The sequence shown here is derived from an EMBL/GenBank/DDBJ whole genome shotgun (WGS) entry which is preliminary data.</text>
</comment>
<evidence type="ECO:0000256" key="1">
    <source>
        <dbReference type="SAM" id="SignalP"/>
    </source>
</evidence>
<sequence>MKTYLVAASLSACAFNTAAETFNFDAEAAGQPPTSWTCGVTGKGSQRWSVEPDASAPSLPNVLKHEDPATYAWCVRSGISALDGTVKVKFKPIAGKEDQAGGLVWRWKNSGTYYIARANALEGNVSLYYMQNGTRKTIKYVNAPVDPNSWHTLEVTYKGKSIQVSLNGKTYIETSDSHIPDAGRVGVWTKADSVTLFDDFAYDGLAKQ</sequence>
<dbReference type="Gene3D" id="2.60.120.560">
    <property type="entry name" value="Exo-inulinase, domain 1"/>
    <property type="match status" value="1"/>
</dbReference>
<dbReference type="SUPFAM" id="SSF49899">
    <property type="entry name" value="Concanavalin A-like lectins/glucanases"/>
    <property type="match status" value="1"/>
</dbReference>
<proteinExistence type="predicted"/>
<feature type="signal peptide" evidence="1">
    <location>
        <begin position="1"/>
        <end position="18"/>
    </location>
</feature>
<name>A0ABU6JJA9_9BURK</name>
<feature type="domain" description="3-keto-alpha-glucoside-1,2-lyase/3-keto-2-hydroxy-glucal hydratase" evidence="2">
    <location>
        <begin position="115"/>
        <end position="181"/>
    </location>
</feature>
<gene>
    <name evidence="3" type="ORF">RY831_32225</name>
</gene>
<keyword evidence="1" id="KW-0732">Signal</keyword>
<accession>A0ABU6JJA9</accession>
<dbReference type="RefSeq" id="WP_326510390.1">
    <property type="nucleotide sequence ID" value="NZ_JAWIIV010000078.1"/>
</dbReference>
<feature type="chain" id="PRO_5046748860" evidence="1">
    <location>
        <begin position="19"/>
        <end position="208"/>
    </location>
</feature>
<evidence type="ECO:0000313" key="3">
    <source>
        <dbReference type="EMBL" id="MEC4723788.1"/>
    </source>
</evidence>
<evidence type="ECO:0000259" key="2">
    <source>
        <dbReference type="Pfam" id="PF06439"/>
    </source>
</evidence>
<organism evidence="3 4">
    <name type="scientific">Noviherbaspirillum album</name>
    <dbReference type="NCBI Taxonomy" id="3080276"/>
    <lineage>
        <taxon>Bacteria</taxon>
        <taxon>Pseudomonadati</taxon>
        <taxon>Pseudomonadota</taxon>
        <taxon>Betaproteobacteria</taxon>
        <taxon>Burkholderiales</taxon>
        <taxon>Oxalobacteraceae</taxon>
        <taxon>Noviherbaspirillum</taxon>
    </lineage>
</organism>
<reference evidence="3 4" key="1">
    <citation type="submission" date="2023-10" db="EMBL/GenBank/DDBJ databases">
        <title>Noviherbaspirillum sp. CPCC 100848 genome assembly.</title>
        <authorList>
            <person name="Li X.Y."/>
            <person name="Fang X.M."/>
        </authorList>
    </citation>
    <scope>NUCLEOTIDE SEQUENCE [LARGE SCALE GENOMIC DNA]</scope>
    <source>
        <strain evidence="3 4">CPCC 100848</strain>
    </source>
</reference>
<dbReference type="InterPro" id="IPR013320">
    <property type="entry name" value="ConA-like_dom_sf"/>
</dbReference>
<protein>
    <submittedName>
        <fullName evidence="3">LamG domain-containing protein</fullName>
    </submittedName>
</protein>
<dbReference type="EMBL" id="JAWIIV010000078">
    <property type="protein sequence ID" value="MEC4723788.1"/>
    <property type="molecule type" value="Genomic_DNA"/>
</dbReference>
<keyword evidence="4" id="KW-1185">Reference proteome</keyword>